<keyword evidence="6" id="KW-1185">Reference proteome</keyword>
<comment type="subcellular location">
    <subcellularLocation>
        <location evidence="4">Peroxisome membrane</location>
    </subcellularLocation>
</comment>
<dbReference type="GO" id="GO:0005778">
    <property type="term" value="C:peroxisomal membrane"/>
    <property type="evidence" value="ECO:0007669"/>
    <property type="project" value="UniProtKB-SubCell"/>
</dbReference>
<evidence type="ECO:0000313" key="6">
    <source>
        <dbReference type="Proteomes" id="UP000186817"/>
    </source>
</evidence>
<evidence type="ECO:0000256" key="4">
    <source>
        <dbReference type="ARBA" id="ARBA00046271"/>
    </source>
</evidence>
<dbReference type="EMBL" id="LSRX01000832">
    <property type="protein sequence ID" value="OLP87992.1"/>
    <property type="molecule type" value="Genomic_DNA"/>
</dbReference>
<evidence type="ECO:0000256" key="2">
    <source>
        <dbReference type="ARBA" id="ARBA00023136"/>
    </source>
</evidence>
<dbReference type="GO" id="GO:0016559">
    <property type="term" value="P:peroxisome fission"/>
    <property type="evidence" value="ECO:0007669"/>
    <property type="project" value="InterPro"/>
</dbReference>
<keyword evidence="3" id="KW-0576">Peroxisome</keyword>
<dbReference type="Proteomes" id="UP000186817">
    <property type="component" value="Unassembled WGS sequence"/>
</dbReference>
<gene>
    <name evidence="5" type="ORF">AK812_SmicGene30732</name>
</gene>
<proteinExistence type="predicted"/>
<evidence type="ECO:0000256" key="3">
    <source>
        <dbReference type="ARBA" id="ARBA00023140"/>
    </source>
</evidence>
<dbReference type="OrthoDB" id="411017at2759"/>
<dbReference type="AlphaFoldDB" id="A0A1Q9CYI9"/>
<reference evidence="5 6" key="1">
    <citation type="submission" date="2016-02" db="EMBL/GenBank/DDBJ databases">
        <title>Genome analysis of coral dinoflagellate symbionts highlights evolutionary adaptations to a symbiotic lifestyle.</title>
        <authorList>
            <person name="Aranda M."/>
            <person name="Li Y."/>
            <person name="Liew Y.J."/>
            <person name="Baumgarten S."/>
            <person name="Simakov O."/>
            <person name="Wilson M."/>
            <person name="Piel J."/>
            <person name="Ashoor H."/>
            <person name="Bougouffa S."/>
            <person name="Bajic V.B."/>
            <person name="Ryu T."/>
            <person name="Ravasi T."/>
            <person name="Bayer T."/>
            <person name="Micklem G."/>
            <person name="Kim H."/>
            <person name="Bhak J."/>
            <person name="Lajeunesse T.C."/>
            <person name="Voolstra C.R."/>
        </authorList>
    </citation>
    <scope>NUCLEOTIDE SEQUENCE [LARGE SCALE GENOMIC DNA]</scope>
    <source>
        <strain evidence="5 6">CCMP2467</strain>
    </source>
</reference>
<dbReference type="InterPro" id="IPR008733">
    <property type="entry name" value="PEX11"/>
</dbReference>
<organism evidence="5 6">
    <name type="scientific">Symbiodinium microadriaticum</name>
    <name type="common">Dinoflagellate</name>
    <name type="synonym">Zooxanthella microadriatica</name>
    <dbReference type="NCBI Taxonomy" id="2951"/>
    <lineage>
        <taxon>Eukaryota</taxon>
        <taxon>Sar</taxon>
        <taxon>Alveolata</taxon>
        <taxon>Dinophyceae</taxon>
        <taxon>Suessiales</taxon>
        <taxon>Symbiodiniaceae</taxon>
        <taxon>Symbiodinium</taxon>
    </lineage>
</organism>
<keyword evidence="2" id="KW-0472">Membrane</keyword>
<dbReference type="PANTHER" id="PTHR12652:SF50">
    <property type="entry name" value="PEROXIN 11"/>
    <property type="match status" value="1"/>
</dbReference>
<name>A0A1Q9CYI9_SYMMI</name>
<keyword evidence="1" id="KW-0962">Peroxisome biogenesis</keyword>
<comment type="caution">
    <text evidence="5">The sequence shown here is derived from an EMBL/GenBank/DDBJ whole genome shotgun (WGS) entry which is preliminary data.</text>
</comment>
<evidence type="ECO:0000313" key="5">
    <source>
        <dbReference type="EMBL" id="OLP87992.1"/>
    </source>
</evidence>
<dbReference type="Pfam" id="PF05648">
    <property type="entry name" value="PEX11"/>
    <property type="match status" value="1"/>
</dbReference>
<accession>A0A1Q9CYI9</accession>
<evidence type="ECO:0000256" key="1">
    <source>
        <dbReference type="ARBA" id="ARBA00022593"/>
    </source>
</evidence>
<sequence length="277" mass="30751">MVVTAFRVGTLTDYADSAPPKDAGIALLQGLRSRCAKGPGAAMAASASNAAPLRLPLADKDLDLKAANKILASAQTREKFLKIVQYASKLFSYALLRSAYKDLGKHLEALSKSLSTARRFFKFFRFMKHFEDVAEAREEQNPTFRSLLFIDILANLVADISEDWTSLEKVGILRKGTLHPRTEYYANWCQLVLAVVEIMVSKVKADRASEKAKVPGSTIPDQRKSLLARLEFSKFLADLLKAFWDCELPFASELAFCLAGLWAALVSTHKYALRALK</sequence>
<protein>
    <submittedName>
        <fullName evidence="5">Uncharacterized protein</fullName>
    </submittedName>
</protein>
<dbReference type="PANTHER" id="PTHR12652">
    <property type="entry name" value="PEROXISOMAL BIOGENESIS FACTOR 11"/>
    <property type="match status" value="1"/>
</dbReference>